<dbReference type="KEGG" id="rev:HUE57_14545"/>
<dbReference type="RefSeq" id="WP_174673431.1">
    <property type="nucleotide sequence ID" value="NZ_CP054491.1"/>
</dbReference>
<organism evidence="2 3">
    <name type="scientific">Candidatus Reidiella endopervernicosa</name>
    <dbReference type="NCBI Taxonomy" id="2738883"/>
    <lineage>
        <taxon>Bacteria</taxon>
        <taxon>Pseudomonadati</taxon>
        <taxon>Pseudomonadota</taxon>
        <taxon>Gammaproteobacteria</taxon>
        <taxon>Candidatus Reidiella</taxon>
    </lineage>
</organism>
<sequence>MMGANSEDDDNRSYLDLTSPYFEFPMILLNRRGGVKPLTLETLAGKRVAVTRGYPEDSYIRSNHPNIEVVPVANVPTGLRLTASGEVDAMAAFMPTASYYLQQEGITNLVIAGDFAHPLAVPSPYARISSTSDQYSAKVLRASPRRSASRSPAAGSRLIMKPQRVDRACSEAGTNPTQNSYLNSLTELTYCVDPDWMPFERINRQGRHEG</sequence>
<gene>
    <name evidence="2" type="ORF">HUE57_14545</name>
</gene>
<dbReference type="PANTHER" id="PTHR35936">
    <property type="entry name" value="MEMBRANE-BOUND LYTIC MUREIN TRANSGLYCOSYLASE F"/>
    <property type="match status" value="1"/>
</dbReference>
<proteinExistence type="inferred from homology"/>
<dbReference type="Proteomes" id="UP000509658">
    <property type="component" value="Chromosome"/>
</dbReference>
<evidence type="ECO:0000313" key="3">
    <source>
        <dbReference type="Proteomes" id="UP000509658"/>
    </source>
</evidence>
<comment type="similarity">
    <text evidence="1">Belongs to the bacterial solute-binding protein 3 family.</text>
</comment>
<reference evidence="2 3" key="1">
    <citation type="submission" date="2020-05" db="EMBL/GenBank/DDBJ databases">
        <title>Horizontal transmission and recombination maintain forever young bacterial symbiont genomes.</title>
        <authorList>
            <person name="Russell S.L."/>
            <person name="Pepper-Tunick E."/>
            <person name="Svedberg J."/>
            <person name="Byrne A."/>
            <person name="Ruelas Castillo J."/>
            <person name="Vollmers C."/>
            <person name="Beinart R.A."/>
            <person name="Corbett-Detig R."/>
        </authorList>
    </citation>
    <scope>NUCLEOTIDE SEQUENCE [LARGE SCALE GENOMIC DNA]</scope>
    <source>
        <strain evidence="2">Santa_Monica_outfall</strain>
    </source>
</reference>
<dbReference type="AlphaFoldDB" id="A0A6N0HYB8"/>
<keyword evidence="3" id="KW-1185">Reference proteome</keyword>
<dbReference type="EMBL" id="CP054491">
    <property type="protein sequence ID" value="QKQ27360.1"/>
    <property type="molecule type" value="Genomic_DNA"/>
</dbReference>
<evidence type="ECO:0000313" key="2">
    <source>
        <dbReference type="EMBL" id="QKQ27360.1"/>
    </source>
</evidence>
<accession>A0A6N0HYB8</accession>
<dbReference type="Gene3D" id="3.40.190.10">
    <property type="entry name" value="Periplasmic binding protein-like II"/>
    <property type="match status" value="2"/>
</dbReference>
<name>A0A6N0HYB8_9GAMM</name>
<protein>
    <submittedName>
        <fullName evidence="2">Transporter substrate-binding domain-containing protein</fullName>
    </submittedName>
</protein>
<dbReference type="SUPFAM" id="SSF53850">
    <property type="entry name" value="Periplasmic binding protein-like II"/>
    <property type="match status" value="1"/>
</dbReference>
<evidence type="ECO:0000256" key="1">
    <source>
        <dbReference type="ARBA" id="ARBA00010333"/>
    </source>
</evidence>